<proteinExistence type="inferred from homology"/>
<evidence type="ECO:0000256" key="2">
    <source>
        <dbReference type="ARBA" id="ARBA00017800"/>
    </source>
</evidence>
<dbReference type="SUPFAM" id="SSF55658">
    <property type="entry name" value="L9 N-domain-like"/>
    <property type="match status" value="1"/>
</dbReference>
<dbReference type="Pfam" id="PF01693">
    <property type="entry name" value="Cauli_VI"/>
    <property type="match status" value="1"/>
</dbReference>
<dbReference type="InterPro" id="IPR011320">
    <property type="entry name" value="RNase_H1_N"/>
</dbReference>
<reference evidence="5" key="1">
    <citation type="journal article" date="2021" name="Proc. Natl. Acad. Sci. U.S.A.">
        <title>A Catalog of Tens of Thousands of Viruses from Human Metagenomes Reveals Hidden Associations with Chronic Diseases.</title>
        <authorList>
            <person name="Tisza M.J."/>
            <person name="Buck C.B."/>
        </authorList>
    </citation>
    <scope>NUCLEOTIDE SEQUENCE</scope>
    <source>
        <strain evidence="5">Ct6F13</strain>
    </source>
</reference>
<evidence type="ECO:0000256" key="3">
    <source>
        <dbReference type="ARBA" id="ARBA00030758"/>
    </source>
</evidence>
<accession>A0A8S5LJ04</accession>
<name>A0A8S5LJ04_9CAUD</name>
<evidence type="ECO:0000313" key="5">
    <source>
        <dbReference type="EMBL" id="DAD70006.1"/>
    </source>
</evidence>
<sequence length="133" mass="15463">MSKKKFYAIKRGKKGTKNVILESWDECSKLVLGFDSEYKGFKTREEAEEYLGISIKSSDSIDNEIQEEISIDNIEEVKKVAKQKKKKTKSNRNKETLVVELPKDLYNAFSNKCVKLNMTEDTVIKNMIMEWII</sequence>
<dbReference type="EMBL" id="BK015859">
    <property type="protein sequence ID" value="DAD70006.1"/>
    <property type="molecule type" value="Genomic_DNA"/>
</dbReference>
<comment type="similarity">
    <text evidence="1">Belongs to the caulimoviridae viroplasmin family.</text>
</comment>
<protein>
    <recommendedName>
        <fullName evidence="2">Transactivator/viroplasmin protein</fullName>
    </recommendedName>
    <alternativeName>
        <fullName evidence="3">Inclusion body matrix protein</fullName>
    </alternativeName>
</protein>
<feature type="domain" description="Ribonuclease H1 N-terminal" evidence="4">
    <location>
        <begin position="5"/>
        <end position="50"/>
    </location>
</feature>
<dbReference type="InterPro" id="IPR037056">
    <property type="entry name" value="RNase_H1_N_sf"/>
</dbReference>
<evidence type="ECO:0000256" key="1">
    <source>
        <dbReference type="ARBA" id="ARBA00008884"/>
    </source>
</evidence>
<organism evidence="5">
    <name type="scientific">Myoviridae sp. ct6F13</name>
    <dbReference type="NCBI Taxonomy" id="2827602"/>
    <lineage>
        <taxon>Viruses</taxon>
        <taxon>Duplodnaviria</taxon>
        <taxon>Heunggongvirae</taxon>
        <taxon>Uroviricota</taxon>
        <taxon>Caudoviricetes</taxon>
    </lineage>
</organism>
<dbReference type="InterPro" id="IPR009027">
    <property type="entry name" value="Ribosomal_bL9/RNase_H1_N"/>
</dbReference>
<evidence type="ECO:0000259" key="4">
    <source>
        <dbReference type="Pfam" id="PF01693"/>
    </source>
</evidence>
<dbReference type="Gene3D" id="3.40.970.10">
    <property type="entry name" value="Ribonuclease H1, N-terminal domain"/>
    <property type="match status" value="1"/>
</dbReference>